<gene>
    <name evidence="2" type="ORF">FHR20_001222</name>
</gene>
<protein>
    <recommendedName>
        <fullName evidence="1">Transcriptional regulator-like domain-containing protein</fullName>
    </recommendedName>
</protein>
<dbReference type="Proteomes" id="UP000564677">
    <property type="component" value="Unassembled WGS sequence"/>
</dbReference>
<evidence type="ECO:0000259" key="1">
    <source>
        <dbReference type="Pfam" id="PF20109"/>
    </source>
</evidence>
<dbReference type="RefSeq" id="WP_167298674.1">
    <property type="nucleotide sequence ID" value="NZ_JAASQV010000001.1"/>
</dbReference>
<dbReference type="EMBL" id="JAASQV010000001">
    <property type="protein sequence ID" value="NIJ64291.1"/>
    <property type="molecule type" value="Genomic_DNA"/>
</dbReference>
<organism evidence="2 3">
    <name type="scientific">Sphingomonas leidyi</name>
    <dbReference type="NCBI Taxonomy" id="68569"/>
    <lineage>
        <taxon>Bacteria</taxon>
        <taxon>Pseudomonadati</taxon>
        <taxon>Pseudomonadota</taxon>
        <taxon>Alphaproteobacteria</taxon>
        <taxon>Sphingomonadales</taxon>
        <taxon>Sphingomonadaceae</taxon>
        <taxon>Sphingomonas</taxon>
    </lineage>
</organism>
<dbReference type="InterPro" id="IPR045465">
    <property type="entry name" value="Trans_reg_dom"/>
</dbReference>
<evidence type="ECO:0000313" key="3">
    <source>
        <dbReference type="Proteomes" id="UP000564677"/>
    </source>
</evidence>
<keyword evidence="3" id="KW-1185">Reference proteome</keyword>
<feature type="domain" description="Transcriptional regulator-like" evidence="1">
    <location>
        <begin position="6"/>
        <end position="69"/>
    </location>
</feature>
<dbReference type="AlphaFoldDB" id="A0A7X5UZ05"/>
<comment type="caution">
    <text evidence="2">The sequence shown here is derived from an EMBL/GenBank/DDBJ whole genome shotgun (WGS) entry which is preliminary data.</text>
</comment>
<proteinExistence type="predicted"/>
<reference evidence="2 3" key="1">
    <citation type="submission" date="2020-03" db="EMBL/GenBank/DDBJ databases">
        <title>Genomic Encyclopedia of Type Strains, Phase IV (KMG-IV): sequencing the most valuable type-strain genomes for metagenomic binning, comparative biology and taxonomic classification.</title>
        <authorList>
            <person name="Goeker M."/>
        </authorList>
    </citation>
    <scope>NUCLEOTIDE SEQUENCE [LARGE SCALE GENOMIC DNA]</scope>
    <source>
        <strain evidence="2 3">DSM 4733</strain>
    </source>
</reference>
<evidence type="ECO:0000313" key="2">
    <source>
        <dbReference type="EMBL" id="NIJ64291.1"/>
    </source>
</evidence>
<sequence length="99" mass="11895">MQSVSDWRSPKTAEDFAHLDYADFAQEFLRRNPDYCREYHDLMRRLIDQPVDEDIEMARLGHRWGLSFRVCSRSFRHRCARLMGARCRQRDSRSGRRSG</sequence>
<accession>A0A7X5UZ05</accession>
<dbReference type="Pfam" id="PF20109">
    <property type="entry name" value="Trans_reg_dom"/>
    <property type="match status" value="1"/>
</dbReference>
<name>A0A7X5UZ05_9SPHN</name>